<evidence type="ECO:0000313" key="3">
    <source>
        <dbReference type="Proteomes" id="UP000723714"/>
    </source>
</evidence>
<proteinExistence type="predicted"/>
<evidence type="ECO:0000256" key="1">
    <source>
        <dbReference type="SAM" id="Phobius"/>
    </source>
</evidence>
<keyword evidence="1" id="KW-1133">Transmembrane helix</keyword>
<keyword evidence="1" id="KW-0472">Membrane</keyword>
<organism evidence="2 3">
    <name type="scientific">Faecalicatena faecalis</name>
    <dbReference type="NCBI Taxonomy" id="2726362"/>
    <lineage>
        <taxon>Bacteria</taxon>
        <taxon>Bacillati</taxon>
        <taxon>Bacillota</taxon>
        <taxon>Clostridia</taxon>
        <taxon>Lachnospirales</taxon>
        <taxon>Lachnospiraceae</taxon>
        <taxon>Faecalicatena</taxon>
    </lineage>
</organism>
<feature type="transmembrane region" description="Helical" evidence="1">
    <location>
        <begin position="112"/>
        <end position="138"/>
    </location>
</feature>
<feature type="transmembrane region" description="Helical" evidence="1">
    <location>
        <begin position="184"/>
        <end position="206"/>
    </location>
</feature>
<dbReference type="EMBL" id="JABACJ020000009">
    <property type="protein sequence ID" value="MBU3876401.1"/>
    <property type="molecule type" value="Genomic_DNA"/>
</dbReference>
<dbReference type="PANTHER" id="PTHR37305">
    <property type="entry name" value="INTEGRAL MEMBRANE PROTEIN-RELATED"/>
    <property type="match status" value="1"/>
</dbReference>
<feature type="transmembrane region" description="Helical" evidence="1">
    <location>
        <begin position="72"/>
        <end position="91"/>
    </location>
</feature>
<evidence type="ECO:0000313" key="2">
    <source>
        <dbReference type="EMBL" id="MBU3876401.1"/>
    </source>
</evidence>
<accession>A0ABS6D5F1</accession>
<comment type="caution">
    <text evidence="2">The sequence shown here is derived from an EMBL/GenBank/DDBJ whole genome shotgun (WGS) entry which is preliminary data.</text>
</comment>
<keyword evidence="3" id="KW-1185">Reference proteome</keyword>
<dbReference type="Pfam" id="PF12730">
    <property type="entry name" value="ABC2_membrane_4"/>
    <property type="match status" value="1"/>
</dbReference>
<dbReference type="RefSeq" id="WP_216241707.1">
    <property type="nucleotide sequence ID" value="NZ_JABACJ020000009.1"/>
</dbReference>
<gene>
    <name evidence="2" type="ORF">HGO97_011320</name>
</gene>
<sequence length="269" mass="30378">MQKLLWAEHQKIRRSKIVWITVFAVVLLAVMIFAGGLDVYHGPVVGDGLKYVRDNLRYIDNAGWYMDEVQPWSVMFVFPAVTALFGSYMICREEDEDTIKSLRLIPINEVKLTVAKMIVTFELSVMLYLLLFMITFLTEAVLHFSDLSVKLVLVTLKEYVLEGIGIFFAVSPVIALASRMKKYWLALVLAEIYSIAGLFVSMTSTLKYFYPINVVFNFSGYYKESAVGIWGSMGILLLCGALSVLILKLPGKTTDSRNTDLQQNTGLLH</sequence>
<feature type="transmembrane region" description="Helical" evidence="1">
    <location>
        <begin position="17"/>
        <end position="37"/>
    </location>
</feature>
<reference evidence="2 3" key="1">
    <citation type="submission" date="2021-06" db="EMBL/GenBank/DDBJ databases">
        <title>Faecalicatena sp. nov. isolated from porcine feces.</title>
        <authorList>
            <person name="Oh B.S."/>
            <person name="Lee J.H."/>
        </authorList>
    </citation>
    <scope>NUCLEOTIDE SEQUENCE [LARGE SCALE GENOMIC DNA]</scope>
    <source>
        <strain evidence="2 3">AGMB00832</strain>
    </source>
</reference>
<dbReference type="PANTHER" id="PTHR37305:SF1">
    <property type="entry name" value="MEMBRANE PROTEIN"/>
    <property type="match status" value="1"/>
</dbReference>
<name>A0ABS6D5F1_9FIRM</name>
<keyword evidence="1" id="KW-0812">Transmembrane</keyword>
<feature type="transmembrane region" description="Helical" evidence="1">
    <location>
        <begin position="226"/>
        <end position="247"/>
    </location>
</feature>
<feature type="transmembrane region" description="Helical" evidence="1">
    <location>
        <begin position="158"/>
        <end position="177"/>
    </location>
</feature>
<protein>
    <submittedName>
        <fullName evidence="2">ABC transporter permease</fullName>
    </submittedName>
</protein>
<dbReference type="Proteomes" id="UP000723714">
    <property type="component" value="Unassembled WGS sequence"/>
</dbReference>